<evidence type="ECO:0000313" key="1">
    <source>
        <dbReference type="EMBL" id="CAK0899148.1"/>
    </source>
</evidence>
<proteinExistence type="predicted"/>
<feature type="non-terminal residue" evidence="1">
    <location>
        <position position="309"/>
    </location>
</feature>
<keyword evidence="2" id="KW-1185">Reference proteome</keyword>
<accession>A0ABN9XHG5</accession>
<protein>
    <submittedName>
        <fullName evidence="1">Uncharacterized protein</fullName>
    </submittedName>
</protein>
<dbReference type="Proteomes" id="UP001189429">
    <property type="component" value="Unassembled WGS sequence"/>
</dbReference>
<dbReference type="EMBL" id="CAUYUJ010020555">
    <property type="protein sequence ID" value="CAK0899148.1"/>
    <property type="molecule type" value="Genomic_DNA"/>
</dbReference>
<organism evidence="1 2">
    <name type="scientific">Prorocentrum cordatum</name>
    <dbReference type="NCBI Taxonomy" id="2364126"/>
    <lineage>
        <taxon>Eukaryota</taxon>
        <taxon>Sar</taxon>
        <taxon>Alveolata</taxon>
        <taxon>Dinophyceae</taxon>
        <taxon>Prorocentrales</taxon>
        <taxon>Prorocentraceae</taxon>
        <taxon>Prorocentrum</taxon>
    </lineage>
</organism>
<comment type="caution">
    <text evidence="1">The sequence shown here is derived from an EMBL/GenBank/DDBJ whole genome shotgun (WGS) entry which is preliminary data.</text>
</comment>
<sequence length="309" mass="32363">MAAVLAAGGDVCGGLPKPWKRRLDALEAGPRRICGGGDAPEPGPWRDQELAARPALQAAAAGERVCGGRRHRRNAAWHAAQAPAEGFARSSAAAIAKAAAGPRLLDFAGSGGSPKAEAEQPCAEDTGIVHGKFDLADVGIGVAPGCWLAPDWSSQAVASADGFAAGWRLAEVSDSTVTKEMEDVGEEIVEEVVVEGGVGEVPLLSTVAPQFDNDDFQFGQLELSAVQRIAELPKLEGRLRDDFGIQLETRVQWADESDYGIDEVPKDVGLDMDEERASIGPSDVSRGAAVHDDYAALAETFKAKAKALQ</sequence>
<reference evidence="1" key="1">
    <citation type="submission" date="2023-10" db="EMBL/GenBank/DDBJ databases">
        <authorList>
            <person name="Chen Y."/>
            <person name="Shah S."/>
            <person name="Dougan E. K."/>
            <person name="Thang M."/>
            <person name="Chan C."/>
        </authorList>
    </citation>
    <scope>NUCLEOTIDE SEQUENCE [LARGE SCALE GENOMIC DNA]</scope>
</reference>
<gene>
    <name evidence="1" type="ORF">PCOR1329_LOCUS76731</name>
</gene>
<name>A0ABN9XHG5_9DINO</name>
<evidence type="ECO:0000313" key="2">
    <source>
        <dbReference type="Proteomes" id="UP001189429"/>
    </source>
</evidence>